<protein>
    <submittedName>
        <fullName evidence="1">Uncharacterized protein</fullName>
    </submittedName>
</protein>
<evidence type="ECO:0000313" key="1">
    <source>
        <dbReference type="EMBL" id="RCU56373.1"/>
    </source>
</evidence>
<accession>A0A368P1V1</accession>
<evidence type="ECO:0000313" key="2">
    <source>
        <dbReference type="Proteomes" id="UP000252249"/>
    </source>
</evidence>
<dbReference type="EMBL" id="QPIG01000008">
    <property type="protein sequence ID" value="RCU56373.1"/>
    <property type="molecule type" value="Genomic_DNA"/>
</dbReference>
<dbReference type="Proteomes" id="UP000252249">
    <property type="component" value="Unassembled WGS sequence"/>
</dbReference>
<reference evidence="1 2" key="1">
    <citation type="submission" date="2018-07" db="EMBL/GenBank/DDBJ databases">
        <title>Oceanihabitans testaceum sp. nov., isolated from marine sediment.</title>
        <authorList>
            <person name="Li C.-M."/>
        </authorList>
    </citation>
    <scope>NUCLEOTIDE SEQUENCE [LARGE SCALE GENOMIC DNA]</scope>
    <source>
        <strain evidence="1 2">S9-10</strain>
    </source>
</reference>
<organism evidence="1 2">
    <name type="scientific">Oceanihabitans sediminis</name>
    <dbReference type="NCBI Taxonomy" id="1812012"/>
    <lineage>
        <taxon>Bacteria</taxon>
        <taxon>Pseudomonadati</taxon>
        <taxon>Bacteroidota</taxon>
        <taxon>Flavobacteriia</taxon>
        <taxon>Flavobacteriales</taxon>
        <taxon>Flavobacteriaceae</taxon>
        <taxon>Oceanihabitans</taxon>
    </lineage>
</organism>
<keyword evidence="2" id="KW-1185">Reference proteome</keyword>
<sequence>MLLSSCASKNIKGTYQSIFADAGMFITTINFKTENKFEYIISGDLPDRNFTGYYQIKENIVYLKFDPPKEEDIVNIPNDSIKSIDLILFDDYHDFALKNDNGMEYHQKLLIRKNKLLVYRIASEELIKRIKKYSENNNFLFPGTKVKTKRYFLKKID</sequence>
<name>A0A368P1V1_9FLAO</name>
<proteinExistence type="predicted"/>
<gene>
    <name evidence="1" type="ORF">DU428_13190</name>
</gene>
<comment type="caution">
    <text evidence="1">The sequence shown here is derived from an EMBL/GenBank/DDBJ whole genome shotgun (WGS) entry which is preliminary data.</text>
</comment>
<dbReference type="AlphaFoldDB" id="A0A368P1V1"/>